<dbReference type="SUPFAM" id="SSF46689">
    <property type="entry name" value="Homeodomain-like"/>
    <property type="match status" value="1"/>
</dbReference>
<evidence type="ECO:0000256" key="1">
    <source>
        <dbReference type="ARBA" id="ARBA00023015"/>
    </source>
</evidence>
<feature type="compositionally biased region" description="Low complexity" evidence="5">
    <location>
        <begin position="41"/>
        <end position="55"/>
    </location>
</feature>
<dbReference type="GO" id="GO:0003700">
    <property type="term" value="F:DNA-binding transcription factor activity"/>
    <property type="evidence" value="ECO:0007669"/>
    <property type="project" value="InterPro"/>
</dbReference>
<feature type="region of interest" description="Disordered" evidence="5">
    <location>
        <begin position="1"/>
        <end position="55"/>
    </location>
</feature>
<evidence type="ECO:0000313" key="7">
    <source>
        <dbReference type="EMBL" id="ACF82962.1"/>
    </source>
</evidence>
<keyword evidence="4" id="KW-0539">Nucleus</keyword>
<dbReference type="InterPro" id="IPR046955">
    <property type="entry name" value="PHR1-like"/>
</dbReference>
<dbReference type="NCBIfam" id="TIGR01557">
    <property type="entry name" value="myb_SHAQKYF"/>
    <property type="match status" value="1"/>
</dbReference>
<proteinExistence type="evidence at transcript level"/>
<evidence type="ECO:0000256" key="3">
    <source>
        <dbReference type="ARBA" id="ARBA00023163"/>
    </source>
</evidence>
<keyword evidence="3" id="KW-0804">Transcription</keyword>
<accession>B4FLG9</accession>
<dbReference type="PANTHER" id="PTHR31314:SF128">
    <property type="entry name" value="OS11G0106100 PROTEIN"/>
    <property type="match status" value="1"/>
</dbReference>
<dbReference type="EMBL" id="BT037957">
    <property type="protein sequence ID" value="ACF82962.1"/>
    <property type="molecule type" value="mRNA"/>
</dbReference>
<name>B4FLG9_MAIZE</name>
<dbReference type="Gene3D" id="1.10.10.60">
    <property type="entry name" value="Homeodomain-like"/>
    <property type="match status" value="1"/>
</dbReference>
<dbReference type="PROSITE" id="PS51294">
    <property type="entry name" value="HTH_MYB"/>
    <property type="match status" value="1"/>
</dbReference>
<evidence type="ECO:0000259" key="6">
    <source>
        <dbReference type="PROSITE" id="PS51294"/>
    </source>
</evidence>
<dbReference type="Pfam" id="PF00249">
    <property type="entry name" value="Myb_DNA-binding"/>
    <property type="match status" value="1"/>
</dbReference>
<organism evidence="7">
    <name type="scientific">Zea mays</name>
    <name type="common">Maize</name>
    <dbReference type="NCBI Taxonomy" id="4577"/>
    <lineage>
        <taxon>Eukaryota</taxon>
        <taxon>Viridiplantae</taxon>
        <taxon>Streptophyta</taxon>
        <taxon>Embryophyta</taxon>
        <taxon>Tracheophyta</taxon>
        <taxon>Spermatophyta</taxon>
        <taxon>Magnoliopsida</taxon>
        <taxon>Liliopsida</taxon>
        <taxon>Poales</taxon>
        <taxon>Poaceae</taxon>
        <taxon>PACMAD clade</taxon>
        <taxon>Panicoideae</taxon>
        <taxon>Andropogonodae</taxon>
        <taxon>Andropogoneae</taxon>
        <taxon>Tripsacinae</taxon>
        <taxon>Zea</taxon>
    </lineage>
</organism>
<dbReference type="InterPro" id="IPR017930">
    <property type="entry name" value="Myb_dom"/>
</dbReference>
<feature type="domain" description="HTH myb-type" evidence="6">
    <location>
        <begin position="60"/>
        <end position="115"/>
    </location>
</feature>
<dbReference type="InterPro" id="IPR009057">
    <property type="entry name" value="Homeodomain-like_sf"/>
</dbReference>
<feature type="region of interest" description="Disordered" evidence="5">
    <location>
        <begin position="297"/>
        <end position="355"/>
    </location>
</feature>
<evidence type="ECO:0000256" key="2">
    <source>
        <dbReference type="ARBA" id="ARBA00023125"/>
    </source>
</evidence>
<dbReference type="InterPro" id="IPR001005">
    <property type="entry name" value="SANT/Myb"/>
</dbReference>
<reference evidence="7" key="1">
    <citation type="journal article" date="2009" name="PLoS Genet.">
        <title>Sequencing, mapping, and analysis of 27,455 maize full-length cDNAs.</title>
        <authorList>
            <person name="Soderlund C."/>
            <person name="Descour A."/>
            <person name="Kudrna D."/>
            <person name="Bomhoff M."/>
            <person name="Boyd L."/>
            <person name="Currie J."/>
            <person name="Angelova A."/>
            <person name="Collura K."/>
            <person name="Wissotski M."/>
            <person name="Ashley E."/>
            <person name="Morrow D."/>
            <person name="Fernandes J."/>
            <person name="Walbot V."/>
            <person name="Yu Y."/>
        </authorList>
    </citation>
    <scope>NUCLEOTIDE SEQUENCE</scope>
    <source>
        <strain evidence="7">B73</strain>
    </source>
</reference>
<protein>
    <recommendedName>
        <fullName evidence="6">HTH myb-type domain-containing protein</fullName>
    </recommendedName>
</protein>
<dbReference type="FunFam" id="1.10.10.60:FF:000002">
    <property type="entry name" value="Myb family transcription factor"/>
    <property type="match status" value="1"/>
</dbReference>
<evidence type="ECO:0000256" key="5">
    <source>
        <dbReference type="SAM" id="MobiDB-lite"/>
    </source>
</evidence>
<dbReference type="AlphaFoldDB" id="B4FLG9"/>
<dbReference type="PANTHER" id="PTHR31314">
    <property type="entry name" value="MYB FAMILY TRANSCRIPTION FACTOR PHL7-LIKE"/>
    <property type="match status" value="1"/>
</dbReference>
<dbReference type="ExpressionAtlas" id="B4FLG9">
    <property type="expression patterns" value="baseline and differential"/>
</dbReference>
<keyword evidence="2" id="KW-0238">DNA-binding</keyword>
<sequence>MMPSSDGGEGVADVPRGPDGRSSPSNSSTVELDGDGGGARKAGASPSSSVRPYVRSKNPRLRWTPELHLCFLRAVDRLGGQDRATPKLVLQLMNVKGLSIGHVKSHLQMYRSKKIDGSGQVIGGGGSWRGRLHRQLQDGGQAAYSLGHLSLHHGAGQTTAASSAILSARSGAWPHWNSFHDDPSYSMLLHGGHHHLLGSKPYCYYYYSSTTAEAAAAAASLTTCAALPLIRAPAPPPPTAHQRCLLPHRQNQNDLNHHHHHRRRLLLLRNDEDDDTQRQRDPLVDLELALDIGPRRPDKRVIDQRSSACDQQEAEKNVGDQQVDSATDDDVRLSLSLFPSPPCARTGNGGRHKKS</sequence>
<dbReference type="InterPro" id="IPR006447">
    <property type="entry name" value="Myb_dom_plants"/>
</dbReference>
<keyword evidence="1" id="KW-0805">Transcription regulation</keyword>
<evidence type="ECO:0000256" key="4">
    <source>
        <dbReference type="ARBA" id="ARBA00023242"/>
    </source>
</evidence>
<dbReference type="GO" id="GO:0003677">
    <property type="term" value="F:DNA binding"/>
    <property type="evidence" value="ECO:0007669"/>
    <property type="project" value="UniProtKB-KW"/>
</dbReference>